<dbReference type="NCBIfam" id="NF009588">
    <property type="entry name" value="PRK13029.1"/>
    <property type="match status" value="1"/>
</dbReference>
<dbReference type="Proteomes" id="UP000217076">
    <property type="component" value="Unassembled WGS sequence"/>
</dbReference>
<dbReference type="Pfam" id="PF02775">
    <property type="entry name" value="TPP_enzyme_C"/>
    <property type="match status" value="1"/>
</dbReference>
<dbReference type="PANTHER" id="PTHR48084:SF3">
    <property type="entry name" value="SUBUNIT OF PYRUVATE:FLAVODOXIN OXIDOREDUCTASE"/>
    <property type="match status" value="1"/>
</dbReference>
<dbReference type="GO" id="GO:0044281">
    <property type="term" value="P:small molecule metabolic process"/>
    <property type="evidence" value="ECO:0007669"/>
    <property type="project" value="UniProtKB-ARBA"/>
</dbReference>
<feature type="domain" description="DUF6537" evidence="5">
    <location>
        <begin position="942"/>
        <end position="1134"/>
    </location>
</feature>
<dbReference type="EMBL" id="FNCV01000001">
    <property type="protein sequence ID" value="SDG56863.1"/>
    <property type="molecule type" value="Genomic_DNA"/>
</dbReference>
<dbReference type="InterPro" id="IPR002869">
    <property type="entry name" value="Pyrv_flavodox_OxRed_cen"/>
</dbReference>
<reference evidence="7" key="1">
    <citation type="submission" date="2016-10" db="EMBL/GenBank/DDBJ databases">
        <authorList>
            <person name="Varghese N."/>
            <person name="Submissions S."/>
        </authorList>
    </citation>
    <scope>NUCLEOTIDE SEQUENCE [LARGE SCALE GENOMIC DNA]</scope>
    <source>
        <strain evidence="7">930I</strain>
    </source>
</reference>
<dbReference type="InterPro" id="IPR002880">
    <property type="entry name" value="Pyrv_Fd/Flavodoxin_OxRdtase_N"/>
</dbReference>
<gene>
    <name evidence="6" type="ORF">SAMN05421742_101599</name>
</gene>
<protein>
    <submittedName>
        <fullName evidence="6">Indolepyruvate ferredoxin oxidoreductase</fullName>
    </submittedName>
</protein>
<dbReference type="PANTHER" id="PTHR48084">
    <property type="entry name" value="2-OXOGLUTARATE OXIDOREDUCTASE SUBUNIT KORB-RELATED"/>
    <property type="match status" value="1"/>
</dbReference>
<evidence type="ECO:0000256" key="1">
    <source>
        <dbReference type="ARBA" id="ARBA00023002"/>
    </source>
</evidence>
<evidence type="ECO:0000259" key="4">
    <source>
        <dbReference type="Pfam" id="PF02775"/>
    </source>
</evidence>
<dbReference type="InterPro" id="IPR051457">
    <property type="entry name" value="2-oxoacid:Fd_oxidoreductase"/>
</dbReference>
<dbReference type="OrthoDB" id="9803617at2"/>
<name>A0A1G7VAT4_9PROT</name>
<feature type="region of interest" description="Disordered" evidence="2">
    <location>
        <begin position="1131"/>
        <end position="1157"/>
    </location>
</feature>
<evidence type="ECO:0000256" key="2">
    <source>
        <dbReference type="SAM" id="MobiDB-lite"/>
    </source>
</evidence>
<dbReference type="Pfam" id="PF20169">
    <property type="entry name" value="DUF6537"/>
    <property type="match status" value="1"/>
</dbReference>
<dbReference type="Gene3D" id="3.40.920.10">
    <property type="entry name" value="Pyruvate-ferredoxin oxidoreductase, PFOR, domain III"/>
    <property type="match status" value="1"/>
</dbReference>
<sequence>MAAAPVLPDVSLADKYTLPEGRVFLNGTQALVRLLLDQRREDAARGLTTGAYVSGYRGSPLGALDQELARNRRLLDPHRVRFQPAVNEDLAATAIWGSQQTGLFPGARVQGVVGLWYGKGPGVDRSGDALRHANMAGTAPLGGVLLLAGDDHGAKSSTVAHHSEPALMDARIPVLHPADLSEILSLGRIGWEMSRFSGCWVALKCAGELLDTTASLLLPTPRPLVRPEIALPPGGLHIRLSDTPLAQEERLIVHKVPAALAFARANRLDRVILGPDRARLGLVTSGKSTADVRQALADLGLGDDLLGTLGLAVYQVALPWPLEPDGLTAFAEGLSSLLVVEEKRPVMEPQIKELLYPRPDRPTIHGKTDPEGRPLLASHGVLGPLDVARAVVGWLEDALGADFPAADRLRQRLAELTARATPPAPPAERQRTPYFCAGCPHNTSTKVPEGSRALAGIGCHYLVQGMGRNTATFTHMGAEGASWLGQAPFTDTPHVFCNMGDGTYFHSGLMAIRAAVASGVNITYKLLFNDAVAMTGGQPMDGPLTPVSLARQLAAEGVAKVVVVSDDPGRYPAGLPWPKGTTIHHRRDLDTVQKTLRRHPGVSALIHDQTCAAEKRRRRKRGTMPEPDEAVVINPWVCEGCGDCGAVSNCVAIQPLPTPEGLKRRVDPSACNKDFLCLDGFCPAFVTVKGARPKRTAHPAPEAAGLPAPPPPPAGLAEPYGIIVTGIGGTGVVTVGALLGMAAHLDGRAVSILDQTGLAQKNGAVVSHIRLADTPEALAAARLGPGQADLVLGADLLTAGGADTLTRMAPGRTRAILNTDSPVTADFTRDPAATLPAEPVMAGMTDALGAQAVVRLAAGRLASGLMGDTLAVNPFLLGFAWQKGWIPLSEAALMRAIELNGVAVTANQAAFRWGRQGAVDEAALWHNLGLSETPAPEPDLDDDLAQRRESLRDSHGAAAAQRFDALIARVRAAESAATPGRDALTRAVARGWHKRLAFKDEYEVARLFSDGRFDAWLAERYQGITRRRHHMAPPLLARTDPATGRPAKLAFGPWMKPTLGLLARLRSLRDGPFDPFRFSSERKLHHRLIADYQRQIESLLPGLSAETHARAVETARRTLDIKGFGPVLNANAEASQGGAAPLEPPPGGPGGPPGPPP</sequence>
<dbReference type="InterPro" id="IPR046667">
    <property type="entry name" value="DUF6537"/>
</dbReference>
<dbReference type="RefSeq" id="WP_092615116.1">
    <property type="nucleotide sequence ID" value="NZ_FNCV01000001.1"/>
</dbReference>
<dbReference type="STRING" id="83401.SAMN05421742_101599"/>
<dbReference type="Pfam" id="PF01558">
    <property type="entry name" value="POR"/>
    <property type="match status" value="1"/>
</dbReference>
<dbReference type="NCBIfam" id="NF009589">
    <property type="entry name" value="PRK13030.1"/>
    <property type="match status" value="1"/>
</dbReference>
<dbReference type="CDD" id="cd02008">
    <property type="entry name" value="TPP_IOR_alpha"/>
    <property type="match status" value="1"/>
</dbReference>
<feature type="domain" description="Pyruvate/ketoisovalerate oxidoreductase catalytic" evidence="3">
    <location>
        <begin position="728"/>
        <end position="915"/>
    </location>
</feature>
<accession>A0A1G7VAT4</accession>
<evidence type="ECO:0000259" key="3">
    <source>
        <dbReference type="Pfam" id="PF01558"/>
    </source>
</evidence>
<evidence type="ECO:0000313" key="6">
    <source>
        <dbReference type="EMBL" id="SDG56863.1"/>
    </source>
</evidence>
<keyword evidence="7" id="KW-1185">Reference proteome</keyword>
<dbReference type="GO" id="GO:0016625">
    <property type="term" value="F:oxidoreductase activity, acting on the aldehyde or oxo group of donors, iron-sulfur protein as acceptor"/>
    <property type="evidence" value="ECO:0007669"/>
    <property type="project" value="UniProtKB-ARBA"/>
</dbReference>
<evidence type="ECO:0000259" key="5">
    <source>
        <dbReference type="Pfam" id="PF20169"/>
    </source>
</evidence>
<dbReference type="CDD" id="cd07034">
    <property type="entry name" value="TPP_PYR_PFOR_IOR-alpha_like"/>
    <property type="match status" value="1"/>
</dbReference>
<dbReference type="GO" id="GO:0030976">
    <property type="term" value="F:thiamine pyrophosphate binding"/>
    <property type="evidence" value="ECO:0007669"/>
    <property type="project" value="InterPro"/>
</dbReference>
<evidence type="ECO:0000313" key="7">
    <source>
        <dbReference type="Proteomes" id="UP000217076"/>
    </source>
</evidence>
<dbReference type="GO" id="GO:0045333">
    <property type="term" value="P:cellular respiration"/>
    <property type="evidence" value="ECO:0007669"/>
    <property type="project" value="UniProtKB-ARBA"/>
</dbReference>
<dbReference type="SUPFAM" id="SSF52518">
    <property type="entry name" value="Thiamin diphosphate-binding fold (THDP-binding)"/>
    <property type="match status" value="2"/>
</dbReference>
<keyword evidence="6" id="KW-0670">Pyruvate</keyword>
<dbReference type="SUPFAM" id="SSF53323">
    <property type="entry name" value="Pyruvate-ferredoxin oxidoreductase, PFOR, domain III"/>
    <property type="match status" value="1"/>
</dbReference>
<dbReference type="InterPro" id="IPR011766">
    <property type="entry name" value="TPP_enzyme_TPP-bd"/>
</dbReference>
<keyword evidence="1" id="KW-0560">Oxidoreductase</keyword>
<dbReference type="InterPro" id="IPR019752">
    <property type="entry name" value="Pyrv/ketoisovalerate_OxRed_cat"/>
</dbReference>
<feature type="domain" description="Thiamine pyrophosphate enzyme TPP-binding" evidence="4">
    <location>
        <begin position="469"/>
        <end position="541"/>
    </location>
</feature>
<dbReference type="InterPro" id="IPR029061">
    <property type="entry name" value="THDP-binding"/>
</dbReference>
<organism evidence="6 7">
    <name type="scientific">Roseospirillum parvum</name>
    <dbReference type="NCBI Taxonomy" id="83401"/>
    <lineage>
        <taxon>Bacteria</taxon>
        <taxon>Pseudomonadati</taxon>
        <taxon>Pseudomonadota</taxon>
        <taxon>Alphaproteobacteria</taxon>
        <taxon>Rhodospirillales</taxon>
        <taxon>Rhodospirillaceae</taxon>
        <taxon>Roseospirillum</taxon>
    </lineage>
</organism>
<feature type="compositionally biased region" description="Pro residues" evidence="2">
    <location>
        <begin position="1142"/>
        <end position="1157"/>
    </location>
</feature>
<dbReference type="Gene3D" id="3.40.50.970">
    <property type="match status" value="2"/>
</dbReference>
<proteinExistence type="predicted"/>
<dbReference type="AlphaFoldDB" id="A0A1G7VAT4"/>